<dbReference type="InterPro" id="IPR001173">
    <property type="entry name" value="Glyco_trans_2-like"/>
</dbReference>
<dbReference type="Proteomes" id="UP000032452">
    <property type="component" value="Unassembled WGS sequence"/>
</dbReference>
<feature type="domain" description="Glycosyltransferase 2-like" evidence="1">
    <location>
        <begin position="24"/>
        <end position="190"/>
    </location>
</feature>
<dbReference type="OrthoDB" id="5291101at2"/>
<dbReference type="PANTHER" id="PTHR43685:SF2">
    <property type="entry name" value="GLYCOSYLTRANSFERASE 2-LIKE DOMAIN-CONTAINING PROTEIN"/>
    <property type="match status" value="1"/>
</dbReference>
<dbReference type="InterPro" id="IPR050834">
    <property type="entry name" value="Glycosyltransf_2"/>
</dbReference>
<reference evidence="2 3" key="1">
    <citation type="submission" date="2015-02" db="EMBL/GenBank/DDBJ databases">
        <title>Draft genome of a novel marine cyanobacterium (Chroococcales) isolated from South Atlantic Ocean.</title>
        <authorList>
            <person name="Rigonato J."/>
            <person name="Alvarenga D.O."/>
            <person name="Branco L.H."/>
            <person name="Varani A.M."/>
            <person name="Brandini F.P."/>
            <person name="Fiore M.F."/>
        </authorList>
    </citation>
    <scope>NUCLEOTIDE SEQUENCE [LARGE SCALE GENOMIC DNA]</scope>
    <source>
        <strain evidence="2 3">CENA595</strain>
    </source>
</reference>
<evidence type="ECO:0000313" key="2">
    <source>
        <dbReference type="EMBL" id="KJH73054.1"/>
    </source>
</evidence>
<evidence type="ECO:0000313" key="3">
    <source>
        <dbReference type="Proteomes" id="UP000032452"/>
    </source>
</evidence>
<dbReference type="Pfam" id="PF00535">
    <property type="entry name" value="Glycos_transf_2"/>
    <property type="match status" value="1"/>
</dbReference>
<accession>A0A0D8ZX76</accession>
<dbReference type="EMBL" id="JYON01000002">
    <property type="protein sequence ID" value="KJH73054.1"/>
    <property type="molecule type" value="Genomic_DNA"/>
</dbReference>
<keyword evidence="3" id="KW-1185">Reference proteome</keyword>
<dbReference type="Gene3D" id="3.90.550.10">
    <property type="entry name" value="Spore Coat Polysaccharide Biosynthesis Protein SpsA, Chain A"/>
    <property type="match status" value="1"/>
</dbReference>
<dbReference type="AlphaFoldDB" id="A0A0D8ZX76"/>
<organism evidence="2 3">
    <name type="scientific">Aliterella atlantica CENA595</name>
    <dbReference type="NCBI Taxonomy" id="1618023"/>
    <lineage>
        <taxon>Bacteria</taxon>
        <taxon>Bacillati</taxon>
        <taxon>Cyanobacteriota</taxon>
        <taxon>Cyanophyceae</taxon>
        <taxon>Chroococcidiopsidales</taxon>
        <taxon>Aliterellaceae</taxon>
        <taxon>Aliterella</taxon>
    </lineage>
</organism>
<dbReference type="SUPFAM" id="SSF53448">
    <property type="entry name" value="Nucleotide-diphospho-sugar transferases"/>
    <property type="match status" value="1"/>
</dbReference>
<dbReference type="InterPro" id="IPR029044">
    <property type="entry name" value="Nucleotide-diphossugar_trans"/>
</dbReference>
<dbReference type="RefSeq" id="WP_045053147.1">
    <property type="nucleotide sequence ID" value="NZ_CAWMDP010000059.1"/>
</dbReference>
<name>A0A0D8ZX76_9CYAN</name>
<dbReference type="PANTHER" id="PTHR43685">
    <property type="entry name" value="GLYCOSYLTRANSFERASE"/>
    <property type="match status" value="1"/>
</dbReference>
<dbReference type="STRING" id="1618023.UH38_03015"/>
<protein>
    <recommendedName>
        <fullName evidence="1">Glycosyltransferase 2-like domain-containing protein</fullName>
    </recommendedName>
</protein>
<proteinExistence type="predicted"/>
<evidence type="ECO:0000259" key="1">
    <source>
        <dbReference type="Pfam" id="PF00535"/>
    </source>
</evidence>
<comment type="caution">
    <text evidence="2">The sequence shown here is derived from an EMBL/GenBank/DDBJ whole genome shotgun (WGS) entry which is preliminary data.</text>
</comment>
<gene>
    <name evidence="2" type="ORF">UH38_03015</name>
</gene>
<sequence length="342" mass="38394">MSNERPKYPAIASVAPEIYRPLWSVMIPNYNCIDYLKPTLLSLLAQAPSHELMQIEVVDNCSTDGDVEALVKELGRGRISFHRQPQNIGAIANFNACIERSVGQLIHILHSDDIVLPGFYETFQQAFEQEPTVGAAFCRSIYINEHGAQTALSPSNRARAGVFPNLLECLAKSHLILSPAFVVKREVYERLGGFHPDLFHAGDTEMYMRIASQYSVWYEPTPLACYRKHTQSQTFSLIKSGANAANVRLAIAISASYLSDRTISQLQEFEAINTFREVCWQLVKLDFATAYIQMQEALKFSNSPKTLLKMVVFLANLMLTVGTSRLQTMVFKFARPKISSSN</sequence>